<evidence type="ECO:0000256" key="1">
    <source>
        <dbReference type="SAM" id="MobiDB-lite"/>
    </source>
</evidence>
<feature type="region of interest" description="Disordered" evidence="1">
    <location>
        <begin position="1"/>
        <end position="22"/>
    </location>
</feature>
<evidence type="ECO:0000313" key="2">
    <source>
        <dbReference type="EMBL" id="QHU19606.1"/>
    </source>
</evidence>
<dbReference type="EMBL" id="MN740953">
    <property type="protein sequence ID" value="QHU19606.1"/>
    <property type="molecule type" value="Genomic_DNA"/>
</dbReference>
<sequence>MRKSRKNKYYSQNQEGGGSWLWRKHNSVAPEPIQAPNRDSIKVPWYQSLYHTPYVNPFGSLSPGSSYGQNDGQNDGYMPNTAVITLTKEDIKKRHEEKIEQTINDTIQNIISERGNIRTLLQTEDEDVLKYLQTSVEYNYDYAGNINPLTSYDNIQDKQTYLNELKEELKKTVLYHSMLKKFGGEYRVKKVIDNGYKEPNSLYKEEILSNKAKIISIRTEIKELLPLLKGNIISMNRQDFDRVLNLRKEYNGVLLPRTVPQAIFYKEFELSELREELIRTQNDLEELKRLIESPIQPPPPE</sequence>
<reference evidence="2" key="1">
    <citation type="journal article" date="2020" name="Nature">
        <title>Giant virus diversity and host interactions through global metagenomics.</title>
        <authorList>
            <person name="Schulz F."/>
            <person name="Roux S."/>
            <person name="Paez-Espino D."/>
            <person name="Jungbluth S."/>
            <person name="Walsh D.A."/>
            <person name="Denef V.J."/>
            <person name="McMahon K.D."/>
            <person name="Konstantinidis K.T."/>
            <person name="Eloe-Fadrosh E.A."/>
            <person name="Kyrpides N.C."/>
            <person name="Woyke T."/>
        </authorList>
    </citation>
    <scope>NUCLEOTIDE SEQUENCE</scope>
    <source>
        <strain evidence="2">GVMAG-S-3300013014-113</strain>
    </source>
</reference>
<proteinExistence type="predicted"/>
<accession>A0A6C0KR39</accession>
<name>A0A6C0KR39_9ZZZZ</name>
<protein>
    <submittedName>
        <fullName evidence="2">Uncharacterized protein</fullName>
    </submittedName>
</protein>
<dbReference type="AlphaFoldDB" id="A0A6C0KR39"/>
<organism evidence="2">
    <name type="scientific">viral metagenome</name>
    <dbReference type="NCBI Taxonomy" id="1070528"/>
    <lineage>
        <taxon>unclassified sequences</taxon>
        <taxon>metagenomes</taxon>
        <taxon>organismal metagenomes</taxon>
    </lineage>
</organism>